<evidence type="ECO:0000313" key="3">
    <source>
        <dbReference type="EMBL" id="GGL73390.1"/>
    </source>
</evidence>
<feature type="compositionally biased region" description="Low complexity" evidence="1">
    <location>
        <begin position="415"/>
        <end position="430"/>
    </location>
</feature>
<name>A0ABQ2G3C4_9DEIO</name>
<organism evidence="3 4">
    <name type="scientific">Deinococcus aerolatus</name>
    <dbReference type="NCBI Taxonomy" id="522487"/>
    <lineage>
        <taxon>Bacteria</taxon>
        <taxon>Thermotogati</taxon>
        <taxon>Deinococcota</taxon>
        <taxon>Deinococci</taxon>
        <taxon>Deinococcales</taxon>
        <taxon>Deinococcaceae</taxon>
        <taxon>Deinococcus</taxon>
    </lineage>
</organism>
<feature type="compositionally biased region" description="Basic and acidic residues" evidence="1">
    <location>
        <begin position="301"/>
        <end position="360"/>
    </location>
</feature>
<dbReference type="Pfam" id="PF00570">
    <property type="entry name" value="HRDC"/>
    <property type="match status" value="1"/>
</dbReference>
<dbReference type="EMBL" id="BMOL01000003">
    <property type="protein sequence ID" value="GGL73390.1"/>
    <property type="molecule type" value="Genomic_DNA"/>
</dbReference>
<dbReference type="InterPro" id="IPR002121">
    <property type="entry name" value="HRDC_dom"/>
</dbReference>
<proteinExistence type="predicted"/>
<gene>
    <name evidence="3" type="ORF">GCM10010840_09310</name>
</gene>
<dbReference type="PROSITE" id="PS50967">
    <property type="entry name" value="HRDC"/>
    <property type="match status" value="1"/>
</dbReference>
<feature type="compositionally biased region" description="Polar residues" evidence="1">
    <location>
        <begin position="494"/>
        <end position="514"/>
    </location>
</feature>
<feature type="region of interest" description="Disordered" evidence="1">
    <location>
        <begin position="283"/>
        <end position="557"/>
    </location>
</feature>
<evidence type="ECO:0000259" key="2">
    <source>
        <dbReference type="PROSITE" id="PS50967"/>
    </source>
</evidence>
<dbReference type="SUPFAM" id="SSF47819">
    <property type="entry name" value="HRDC-like"/>
    <property type="match status" value="1"/>
</dbReference>
<dbReference type="SMART" id="SM00341">
    <property type="entry name" value="HRDC"/>
    <property type="match status" value="1"/>
</dbReference>
<dbReference type="SUPFAM" id="SSF53383">
    <property type="entry name" value="PLP-dependent transferases"/>
    <property type="match status" value="1"/>
</dbReference>
<dbReference type="InterPro" id="IPR010997">
    <property type="entry name" value="HRDC-like_sf"/>
</dbReference>
<feature type="compositionally biased region" description="Basic and acidic residues" evidence="1">
    <location>
        <begin position="470"/>
        <end position="488"/>
    </location>
</feature>
<dbReference type="InterPro" id="IPR015424">
    <property type="entry name" value="PyrdxlP-dep_Trfase"/>
</dbReference>
<feature type="domain" description="HRDC" evidence="2">
    <location>
        <begin position="558"/>
        <end position="630"/>
    </location>
</feature>
<evidence type="ECO:0000313" key="4">
    <source>
        <dbReference type="Proteomes" id="UP000639973"/>
    </source>
</evidence>
<protein>
    <submittedName>
        <fullName evidence="3">Membrane protein</fullName>
    </submittedName>
</protein>
<evidence type="ECO:0000256" key="1">
    <source>
        <dbReference type="SAM" id="MobiDB-lite"/>
    </source>
</evidence>
<sequence length="630" mass="67105">MTVFAFPQPPRRACGTIERMTDSRLPRAEIRPDARLVGLHAERGDPHARLSGALAALEGAGWGLLLPGEAALARQLAAVLGQGTVRVDSRLRLNRDLLAVAGLAAAPLDGDWRGARGVWLLEPEAGDIERARRAGVPIIADATLAPGGGWLGVGADLIVYRDGTTLTGHGDVSLAVLFGAGAAPDPVTDPPSELSVALALRDVATLPLRLARAARTVSTLAERLGGAAQGAGPTALLLAPDAAPDTAQPPGGVRAAARSVPAGVILTPGLEDAEAALGLLHGASAQDGREDKPQASPPSANREREPEREDGDPRQGRNENRRDREGRRDFRPRQEGRREERQGESRQEFRQGDRPERGERPSTPNQSESGRGEFNPSHQPNPSQTSQAQSTQSRPSQPQPSQAQASAPERFTFEAPSGASQAAPDPAPAQTEESWEPEIVYSDLNHPPVRLPTPVSSGPDFTPLEAGVPDVRRQPERTPAPEDHDAPDHVSGGTDRSAQASAAPETSTQAPQEQPSRRGSGRPQRPPRREPQDAPDATPVILPPDLPAAKEDPAANLSDEQAAVYARLREWRNAEAKRQEISRFIIASNATLAEIARRVPYTDADLQAVKGMGPERMKKYGDKILEVVRG</sequence>
<keyword evidence="4" id="KW-1185">Reference proteome</keyword>
<feature type="compositionally biased region" description="Low complexity" evidence="1">
    <location>
        <begin position="380"/>
        <end position="408"/>
    </location>
</feature>
<accession>A0ABQ2G3C4</accession>
<reference evidence="4" key="1">
    <citation type="journal article" date="2019" name="Int. J. Syst. Evol. Microbiol.">
        <title>The Global Catalogue of Microorganisms (GCM) 10K type strain sequencing project: providing services to taxonomists for standard genome sequencing and annotation.</title>
        <authorList>
            <consortium name="The Broad Institute Genomics Platform"/>
            <consortium name="The Broad Institute Genome Sequencing Center for Infectious Disease"/>
            <person name="Wu L."/>
            <person name="Ma J."/>
        </authorList>
    </citation>
    <scope>NUCLEOTIDE SEQUENCE [LARGE SCALE GENOMIC DNA]</scope>
    <source>
        <strain evidence="4">JCM 15442</strain>
    </source>
</reference>
<dbReference type="Proteomes" id="UP000639973">
    <property type="component" value="Unassembled WGS sequence"/>
</dbReference>
<dbReference type="Gene3D" id="1.10.150.80">
    <property type="entry name" value="HRDC domain"/>
    <property type="match status" value="1"/>
</dbReference>
<dbReference type="InterPro" id="IPR044876">
    <property type="entry name" value="HRDC_dom_sf"/>
</dbReference>
<comment type="caution">
    <text evidence="3">The sequence shown here is derived from an EMBL/GenBank/DDBJ whole genome shotgun (WGS) entry which is preliminary data.</text>
</comment>